<evidence type="ECO:0000256" key="4">
    <source>
        <dbReference type="ARBA" id="ARBA00023163"/>
    </source>
</evidence>
<evidence type="ECO:0000256" key="5">
    <source>
        <dbReference type="ARBA" id="ARBA00023242"/>
    </source>
</evidence>
<feature type="region of interest" description="Disordered" evidence="6">
    <location>
        <begin position="106"/>
        <end position="187"/>
    </location>
</feature>
<dbReference type="AlphaFoldDB" id="A0A9F2WKN6"/>
<accession>A0A9F2WKN6</accession>
<proteinExistence type="predicted"/>
<dbReference type="InterPro" id="IPR011598">
    <property type="entry name" value="bHLH_dom"/>
</dbReference>
<dbReference type="KEGG" id="pbi:103057856"/>
<dbReference type="GO" id="GO:0005634">
    <property type="term" value="C:nucleus"/>
    <property type="evidence" value="ECO:0007669"/>
    <property type="project" value="UniProtKB-SubCell"/>
</dbReference>
<comment type="subcellular location">
    <subcellularLocation>
        <location evidence="1">Nucleus</location>
    </subcellularLocation>
</comment>
<dbReference type="InterPro" id="IPR050370">
    <property type="entry name" value="HES_HEY"/>
</dbReference>
<dbReference type="Proteomes" id="UP000695026">
    <property type="component" value="Unplaced"/>
</dbReference>
<dbReference type="InterPro" id="IPR036638">
    <property type="entry name" value="HLH_DNA-bd_sf"/>
</dbReference>
<evidence type="ECO:0000313" key="8">
    <source>
        <dbReference type="Proteomes" id="UP000695026"/>
    </source>
</evidence>
<dbReference type="Gene3D" id="4.10.280.10">
    <property type="entry name" value="Helix-loop-helix DNA-binding domain"/>
    <property type="match status" value="1"/>
</dbReference>
<dbReference type="PROSITE" id="PS50888">
    <property type="entry name" value="BHLH"/>
    <property type="match status" value="1"/>
</dbReference>
<evidence type="ECO:0000256" key="3">
    <source>
        <dbReference type="ARBA" id="ARBA00023015"/>
    </source>
</evidence>
<dbReference type="PANTHER" id="PTHR10985">
    <property type="entry name" value="BASIC HELIX-LOOP-HELIX TRANSCRIPTION FACTOR, HES-RELATED"/>
    <property type="match status" value="1"/>
</dbReference>
<keyword evidence="5" id="KW-0539">Nucleus</keyword>
<dbReference type="CDD" id="cd18933">
    <property type="entry name" value="bHLH-O_HES3"/>
    <property type="match status" value="1"/>
</dbReference>
<dbReference type="OrthoDB" id="6085656at2759"/>
<dbReference type="OMA" id="YSACAKE"/>
<dbReference type="GO" id="GO:0046983">
    <property type="term" value="F:protein dimerization activity"/>
    <property type="evidence" value="ECO:0007669"/>
    <property type="project" value="InterPro"/>
</dbReference>
<evidence type="ECO:0000259" key="7">
    <source>
        <dbReference type="PROSITE" id="PS50888"/>
    </source>
</evidence>
<dbReference type="GeneID" id="103057856"/>
<organism evidence="8 9">
    <name type="scientific">Python bivittatus</name>
    <name type="common">Burmese python</name>
    <name type="synonym">Python molurus bivittatus</name>
    <dbReference type="NCBI Taxonomy" id="176946"/>
    <lineage>
        <taxon>Eukaryota</taxon>
        <taxon>Metazoa</taxon>
        <taxon>Chordata</taxon>
        <taxon>Craniata</taxon>
        <taxon>Vertebrata</taxon>
        <taxon>Euteleostomi</taxon>
        <taxon>Lepidosauria</taxon>
        <taxon>Squamata</taxon>
        <taxon>Bifurcata</taxon>
        <taxon>Unidentata</taxon>
        <taxon>Episquamata</taxon>
        <taxon>Toxicofera</taxon>
        <taxon>Serpentes</taxon>
        <taxon>Henophidia</taxon>
        <taxon>Pythonidae</taxon>
        <taxon>Python</taxon>
    </lineage>
</organism>
<dbReference type="SMART" id="SM00353">
    <property type="entry name" value="HLH"/>
    <property type="match status" value="1"/>
</dbReference>
<gene>
    <name evidence="9" type="primary">HES3</name>
</gene>
<evidence type="ECO:0000256" key="2">
    <source>
        <dbReference type="ARBA" id="ARBA00022491"/>
    </source>
</evidence>
<name>A0A9F2WKN6_PYTBI</name>
<sequence length="187" mass="20706">MEKKRRARINFSLEQLRLLLEKHYSHQIQKRKLEKADILELSVQYMQSLQRSAQGTPGLKNAEYQAGFWSCLQGVRQCLLPPEAPGEGSGPQLLCELAHVLPGSGVGSTFSTTDSDPPPTSTRAWLDGPRAPPAPGPWRAQGPPKPSAPAWAGEGTLPSMGDRWRAIGEQQNRPAVLQRSPQLWRPW</sequence>
<evidence type="ECO:0000313" key="9">
    <source>
        <dbReference type="RefSeq" id="XP_007440613.2"/>
    </source>
</evidence>
<keyword evidence="3" id="KW-0805">Transcription regulation</keyword>
<keyword evidence="8" id="KW-1185">Reference proteome</keyword>
<dbReference type="CTD" id="390992"/>
<dbReference type="SUPFAM" id="SSF47459">
    <property type="entry name" value="HLH, helix-loop-helix DNA-binding domain"/>
    <property type="match status" value="1"/>
</dbReference>
<dbReference type="Pfam" id="PF00010">
    <property type="entry name" value="HLH"/>
    <property type="match status" value="1"/>
</dbReference>
<reference evidence="9" key="1">
    <citation type="submission" date="2025-08" db="UniProtKB">
        <authorList>
            <consortium name="RefSeq"/>
        </authorList>
    </citation>
    <scope>IDENTIFICATION</scope>
    <source>
        <tissue evidence="9">Liver</tissue>
    </source>
</reference>
<keyword evidence="2" id="KW-0678">Repressor</keyword>
<protein>
    <submittedName>
        <fullName evidence="9">Transcription factor HES-3</fullName>
    </submittedName>
</protein>
<evidence type="ECO:0000256" key="1">
    <source>
        <dbReference type="ARBA" id="ARBA00004123"/>
    </source>
</evidence>
<dbReference type="RefSeq" id="XP_007440613.2">
    <property type="nucleotide sequence ID" value="XM_007440551.2"/>
</dbReference>
<keyword evidence="4" id="KW-0804">Transcription</keyword>
<evidence type="ECO:0000256" key="6">
    <source>
        <dbReference type="SAM" id="MobiDB-lite"/>
    </source>
</evidence>
<feature type="domain" description="BHLH" evidence="7">
    <location>
        <begin position="1"/>
        <end position="49"/>
    </location>
</feature>